<evidence type="ECO:0000313" key="3">
    <source>
        <dbReference type="Proteomes" id="UP000297149"/>
    </source>
</evidence>
<dbReference type="AlphaFoldDB" id="A0A4P7W0W4"/>
<name>A0A4P7W0W4_9BACT</name>
<evidence type="ECO:0000313" key="2">
    <source>
        <dbReference type="EMBL" id="QCD41503.1"/>
    </source>
</evidence>
<accession>A0A4P7W0W4</accession>
<organism evidence="2 3">
    <name type="scientific">Duncaniella dubosii</name>
    <dbReference type="NCBI Taxonomy" id="2518971"/>
    <lineage>
        <taxon>Bacteria</taxon>
        <taxon>Pseudomonadati</taxon>
        <taxon>Bacteroidota</taxon>
        <taxon>Bacteroidia</taxon>
        <taxon>Bacteroidales</taxon>
        <taxon>Muribaculaceae</taxon>
        <taxon>Duncaniella</taxon>
    </lineage>
</organism>
<sequence>MTQPTDHRHIRTTIARFLDGETSVAEEKELYDFFRLPDIPADLKQYQPMFNWYASLGESHDEAAPADIAGTENRASASRVRLLELRPWQWMGIAAMLALLLSVGFIFRSPSIPEEYLAYEGSYIIRDGKKITDLRIVVPEIERTQQLVNESLGEIDMSLRTADSAFDDAVLADEDLSDPMVKDLILSTLEY</sequence>
<dbReference type="EMBL" id="CP039396">
    <property type="protein sequence ID" value="QCD41503.1"/>
    <property type="molecule type" value="Genomic_DNA"/>
</dbReference>
<keyword evidence="3" id="KW-1185">Reference proteome</keyword>
<keyword evidence="1" id="KW-0472">Membrane</keyword>
<keyword evidence="1" id="KW-0812">Transmembrane</keyword>
<evidence type="ECO:0000256" key="1">
    <source>
        <dbReference type="SAM" id="Phobius"/>
    </source>
</evidence>
<proteinExistence type="predicted"/>
<gene>
    <name evidence="2" type="ORF">E7747_03815</name>
</gene>
<dbReference type="Proteomes" id="UP000297149">
    <property type="component" value="Chromosome"/>
</dbReference>
<reference evidence="3" key="1">
    <citation type="submission" date="2019-02" db="EMBL/GenBank/DDBJ databases">
        <title>Isolation and identification of novel species under the genus Muribaculum.</title>
        <authorList>
            <person name="Miyake S."/>
            <person name="Ding Y."/>
            <person name="Low A."/>
            <person name="Soh M."/>
            <person name="Seedorf H."/>
        </authorList>
    </citation>
    <scope>NUCLEOTIDE SEQUENCE [LARGE SCALE GENOMIC DNA]</scope>
    <source>
        <strain evidence="3">H5</strain>
    </source>
</reference>
<protein>
    <submittedName>
        <fullName evidence="2">Uncharacterized protein</fullName>
    </submittedName>
</protein>
<feature type="transmembrane region" description="Helical" evidence="1">
    <location>
        <begin position="88"/>
        <end position="107"/>
    </location>
</feature>
<dbReference type="KEGG" id="ddb:E7747_03815"/>
<keyword evidence="1" id="KW-1133">Transmembrane helix</keyword>
<dbReference type="RefSeq" id="WP_136414213.1">
    <property type="nucleotide sequence ID" value="NZ_CAXHQF010000071.1"/>
</dbReference>